<comment type="caution">
    <text evidence="2">The sequence shown here is derived from an EMBL/GenBank/DDBJ whole genome shotgun (WGS) entry which is preliminary data.</text>
</comment>
<dbReference type="Pfam" id="PF02583">
    <property type="entry name" value="Trns_repr_metal"/>
    <property type="match status" value="1"/>
</dbReference>
<gene>
    <name evidence="2" type="ORF">GRH90_03540</name>
</gene>
<reference evidence="2 3" key="2">
    <citation type="submission" date="2020-02" db="EMBL/GenBank/DDBJ databases">
        <title>The new genus of Enterobacteriales.</title>
        <authorList>
            <person name="Kim I.S."/>
        </authorList>
    </citation>
    <scope>NUCLEOTIDE SEQUENCE [LARGE SCALE GENOMIC DNA]</scope>
    <source>
        <strain evidence="2 3">SAP-6</strain>
    </source>
</reference>
<keyword evidence="3" id="KW-1185">Reference proteome</keyword>
<evidence type="ECO:0000313" key="3">
    <source>
        <dbReference type="Proteomes" id="UP000461443"/>
    </source>
</evidence>
<dbReference type="Gene3D" id="1.20.58.1000">
    <property type="entry name" value="Metal-sensitive repressor, helix protomer"/>
    <property type="match status" value="1"/>
</dbReference>
<evidence type="ECO:0000313" key="2">
    <source>
        <dbReference type="EMBL" id="NDL61835.1"/>
    </source>
</evidence>
<evidence type="ECO:0000256" key="1">
    <source>
        <dbReference type="ARBA" id="ARBA00005260"/>
    </source>
</evidence>
<dbReference type="GO" id="GO:0003677">
    <property type="term" value="F:DNA binding"/>
    <property type="evidence" value="ECO:0007669"/>
    <property type="project" value="InterPro"/>
</dbReference>
<protein>
    <submittedName>
        <fullName evidence="2">Metal-sensing transcriptional repressor</fullName>
    </submittedName>
</protein>
<comment type="similarity">
    <text evidence="1">Belongs to the FrmR/RcnR family.</text>
</comment>
<dbReference type="GO" id="GO:0045892">
    <property type="term" value="P:negative regulation of DNA-templated transcription"/>
    <property type="evidence" value="ECO:0007669"/>
    <property type="project" value="UniProtKB-ARBA"/>
</dbReference>
<dbReference type="RefSeq" id="WP_162364513.1">
    <property type="nucleotide sequence ID" value="NZ_WUBS01000002.1"/>
</dbReference>
<dbReference type="Proteomes" id="UP000461443">
    <property type="component" value="Unassembled WGS sequence"/>
</dbReference>
<dbReference type="CDD" id="cd10153">
    <property type="entry name" value="RcnR-FrmR-like_DUF156"/>
    <property type="match status" value="1"/>
</dbReference>
<name>A0A845SKJ1_9GAMM</name>
<proteinExistence type="inferred from homology"/>
<reference evidence="2 3" key="1">
    <citation type="submission" date="2019-12" db="EMBL/GenBank/DDBJ databases">
        <authorList>
            <person name="Lee S.D."/>
        </authorList>
    </citation>
    <scope>NUCLEOTIDE SEQUENCE [LARGE SCALE GENOMIC DNA]</scope>
    <source>
        <strain evidence="2 3">SAP-6</strain>
    </source>
</reference>
<dbReference type="GO" id="GO:0046872">
    <property type="term" value="F:metal ion binding"/>
    <property type="evidence" value="ECO:0007669"/>
    <property type="project" value="InterPro"/>
</dbReference>
<dbReference type="PANTHER" id="PTHR33677">
    <property type="entry name" value="TRANSCRIPTIONAL REPRESSOR FRMR-RELATED"/>
    <property type="match status" value="1"/>
</dbReference>
<sequence>MPRSAEDKKRALLRVKRIKGQVEALERGVASGVDCGALLQQIAAIRGASHGLMSEIMEIHIRDELGEDGLTEAQKITRLNDVASLVRSYLK</sequence>
<dbReference type="InterPro" id="IPR038390">
    <property type="entry name" value="Metal_Tscrpt_repr_sf"/>
</dbReference>
<dbReference type="InterPro" id="IPR003735">
    <property type="entry name" value="Metal_Tscrpt_repr"/>
</dbReference>
<dbReference type="AlphaFoldDB" id="A0A845SKJ1"/>
<organism evidence="2 3">
    <name type="scientific">Acerihabitans arboris</name>
    <dbReference type="NCBI Taxonomy" id="2691583"/>
    <lineage>
        <taxon>Bacteria</taxon>
        <taxon>Pseudomonadati</taxon>
        <taxon>Pseudomonadota</taxon>
        <taxon>Gammaproteobacteria</taxon>
        <taxon>Enterobacterales</taxon>
        <taxon>Pectobacteriaceae</taxon>
        <taxon>Acerihabitans</taxon>
    </lineage>
</organism>
<dbReference type="EMBL" id="WUBS01000002">
    <property type="protein sequence ID" value="NDL61835.1"/>
    <property type="molecule type" value="Genomic_DNA"/>
</dbReference>
<accession>A0A845SKJ1</accession>
<dbReference type="PANTHER" id="PTHR33677:SF5">
    <property type="entry name" value="TRANSCRIPTIONAL REPRESSOR FRMR"/>
    <property type="match status" value="1"/>
</dbReference>